<keyword evidence="5" id="KW-0949">S-adenosyl-L-methionine</keyword>
<dbReference type="InterPro" id="IPR050903">
    <property type="entry name" value="Bact_Chemotaxis_MeTrfase"/>
</dbReference>
<keyword evidence="6" id="KW-0145">Chemotaxis</keyword>
<dbReference type="InterPro" id="IPR029063">
    <property type="entry name" value="SAM-dependent_MTases_sf"/>
</dbReference>
<dbReference type="EMBL" id="CP048222">
    <property type="protein sequence ID" value="QHT65309.1"/>
    <property type="molecule type" value="Genomic_DNA"/>
</dbReference>
<dbReference type="SMART" id="SM00387">
    <property type="entry name" value="HATPase_c"/>
    <property type="match status" value="1"/>
</dbReference>
<dbReference type="InterPro" id="IPR022642">
    <property type="entry name" value="CheR_C"/>
</dbReference>
<dbReference type="SUPFAM" id="SSF52738">
    <property type="entry name" value="Methylesterase CheB, C-terminal domain"/>
    <property type="match status" value="1"/>
</dbReference>
<dbReference type="Gene3D" id="3.40.50.180">
    <property type="entry name" value="Methylesterase CheB, C-terminal domain"/>
    <property type="match status" value="1"/>
</dbReference>
<evidence type="ECO:0000259" key="8">
    <source>
        <dbReference type="PROSITE" id="PS50109"/>
    </source>
</evidence>
<evidence type="ECO:0000256" key="5">
    <source>
        <dbReference type="ARBA" id="ARBA00022691"/>
    </source>
</evidence>
<dbReference type="GO" id="GO:0005737">
    <property type="term" value="C:cytoplasm"/>
    <property type="evidence" value="ECO:0007669"/>
    <property type="project" value="InterPro"/>
</dbReference>
<dbReference type="CDD" id="cd16434">
    <property type="entry name" value="CheB-CheR_fusion"/>
    <property type="match status" value="1"/>
</dbReference>
<dbReference type="GO" id="GO:0000155">
    <property type="term" value="F:phosphorelay sensor kinase activity"/>
    <property type="evidence" value="ECO:0007669"/>
    <property type="project" value="InterPro"/>
</dbReference>
<feature type="domain" description="Histidine kinase" evidence="8">
    <location>
        <begin position="862"/>
        <end position="1079"/>
    </location>
</feature>
<dbReference type="Pfam" id="PF01739">
    <property type="entry name" value="CheR"/>
    <property type="match status" value="1"/>
</dbReference>
<dbReference type="PANTHER" id="PTHR24422:SF27">
    <property type="entry name" value="PROTEIN-GLUTAMATE O-METHYLTRANSFERASE"/>
    <property type="match status" value="1"/>
</dbReference>
<feature type="domain" description="CheR-type methyltransferase" evidence="10">
    <location>
        <begin position="216"/>
        <end position="448"/>
    </location>
</feature>
<dbReference type="InterPro" id="IPR000673">
    <property type="entry name" value="Sig_transdc_resp-reg_Me-estase"/>
</dbReference>
<dbReference type="Gene3D" id="1.10.155.10">
    <property type="entry name" value="Chemotaxis receptor methyltransferase CheR, N-terminal domain"/>
    <property type="match status" value="1"/>
</dbReference>
<dbReference type="GO" id="GO:0006935">
    <property type="term" value="P:chemotaxis"/>
    <property type="evidence" value="ECO:0007669"/>
    <property type="project" value="UniProtKB-UniRule"/>
</dbReference>
<evidence type="ECO:0000256" key="3">
    <source>
        <dbReference type="ARBA" id="ARBA00022603"/>
    </source>
</evidence>
<dbReference type="InterPro" id="IPR035909">
    <property type="entry name" value="CheB_C"/>
</dbReference>
<keyword evidence="12" id="KW-1185">Reference proteome</keyword>
<dbReference type="Gene3D" id="3.30.565.10">
    <property type="entry name" value="Histidine kinase-like ATPase, C-terminal domain"/>
    <property type="match status" value="1"/>
</dbReference>
<dbReference type="AlphaFoldDB" id="A0A6C0GBF2"/>
<dbReference type="PRINTS" id="PR00996">
    <property type="entry name" value="CHERMTFRASE"/>
</dbReference>
<feature type="domain" description="CheB-type methylesterase" evidence="9">
    <location>
        <begin position="2"/>
        <end position="190"/>
    </location>
</feature>
<evidence type="ECO:0000259" key="10">
    <source>
        <dbReference type="PROSITE" id="PS50123"/>
    </source>
</evidence>
<dbReference type="InterPro" id="IPR036804">
    <property type="entry name" value="CheR_N_sf"/>
</dbReference>
<dbReference type="GO" id="GO:0008984">
    <property type="term" value="F:protein-glutamate methylesterase activity"/>
    <property type="evidence" value="ECO:0007669"/>
    <property type="project" value="InterPro"/>
</dbReference>
<dbReference type="PROSITE" id="PS50123">
    <property type="entry name" value="CHER"/>
    <property type="match status" value="1"/>
</dbReference>
<dbReference type="Pfam" id="PF03705">
    <property type="entry name" value="CheR_N"/>
    <property type="match status" value="1"/>
</dbReference>
<dbReference type="InterPro" id="IPR000780">
    <property type="entry name" value="CheR_MeTrfase"/>
</dbReference>
<dbReference type="InterPro" id="IPR003594">
    <property type="entry name" value="HATPase_dom"/>
</dbReference>
<dbReference type="PROSITE" id="PS50122">
    <property type="entry name" value="CHEB"/>
    <property type="match status" value="1"/>
</dbReference>
<gene>
    <name evidence="11" type="ORF">GXP67_00780</name>
</gene>
<name>A0A6C0GBF2_9BACT</name>
<dbReference type="GO" id="GO:0008983">
    <property type="term" value="F:protein-glutamate O-methyltransferase activity"/>
    <property type="evidence" value="ECO:0007669"/>
    <property type="project" value="UniProtKB-EC"/>
</dbReference>
<dbReference type="Proteomes" id="UP000480178">
    <property type="component" value="Chromosome"/>
</dbReference>
<dbReference type="PROSITE" id="PS50109">
    <property type="entry name" value="HIS_KIN"/>
    <property type="match status" value="1"/>
</dbReference>
<dbReference type="SUPFAM" id="SSF55874">
    <property type="entry name" value="ATPase domain of HSP90 chaperone/DNA topoisomerase II/histidine kinase"/>
    <property type="match status" value="1"/>
</dbReference>
<comment type="catalytic activity">
    <reaction evidence="1">
        <text>L-glutamyl-[protein] + S-adenosyl-L-methionine = [protein]-L-glutamate 5-O-methyl ester + S-adenosyl-L-homocysteine</text>
        <dbReference type="Rhea" id="RHEA:24452"/>
        <dbReference type="Rhea" id="RHEA-COMP:10208"/>
        <dbReference type="Rhea" id="RHEA-COMP:10311"/>
        <dbReference type="ChEBI" id="CHEBI:29973"/>
        <dbReference type="ChEBI" id="CHEBI:57856"/>
        <dbReference type="ChEBI" id="CHEBI:59789"/>
        <dbReference type="ChEBI" id="CHEBI:82795"/>
        <dbReference type="EC" id="2.1.1.80"/>
    </reaction>
</comment>
<dbReference type="SUPFAM" id="SSF53335">
    <property type="entry name" value="S-adenosyl-L-methionine-dependent methyltransferases"/>
    <property type="match status" value="1"/>
</dbReference>
<feature type="coiled-coil region" evidence="7">
    <location>
        <begin position="637"/>
        <end position="731"/>
    </location>
</feature>
<feature type="active site" evidence="6">
    <location>
        <position position="14"/>
    </location>
</feature>
<feature type="active site" evidence="6">
    <location>
        <position position="132"/>
    </location>
</feature>
<keyword evidence="6" id="KW-0378">Hydrolase</keyword>
<dbReference type="RefSeq" id="WP_162441396.1">
    <property type="nucleotide sequence ID" value="NZ_CP048222.1"/>
</dbReference>
<dbReference type="InterPro" id="IPR036097">
    <property type="entry name" value="HisK_dim/P_sf"/>
</dbReference>
<evidence type="ECO:0000256" key="1">
    <source>
        <dbReference type="ARBA" id="ARBA00001541"/>
    </source>
</evidence>
<dbReference type="SMART" id="SM00138">
    <property type="entry name" value="MeTrc"/>
    <property type="match status" value="1"/>
</dbReference>
<dbReference type="SUPFAM" id="SSF47384">
    <property type="entry name" value="Homodimeric domain of signal transducing histidine kinase"/>
    <property type="match status" value="1"/>
</dbReference>
<dbReference type="Pfam" id="PF01339">
    <property type="entry name" value="CheB_methylest"/>
    <property type="match status" value="1"/>
</dbReference>
<evidence type="ECO:0000313" key="12">
    <source>
        <dbReference type="Proteomes" id="UP000480178"/>
    </source>
</evidence>
<proteinExistence type="predicted"/>
<organism evidence="11 12">
    <name type="scientific">Rhodocytophaga rosea</name>
    <dbReference type="NCBI Taxonomy" id="2704465"/>
    <lineage>
        <taxon>Bacteria</taxon>
        <taxon>Pseudomonadati</taxon>
        <taxon>Bacteroidota</taxon>
        <taxon>Cytophagia</taxon>
        <taxon>Cytophagales</taxon>
        <taxon>Rhodocytophagaceae</taxon>
        <taxon>Rhodocytophaga</taxon>
    </lineage>
</organism>
<evidence type="ECO:0000313" key="11">
    <source>
        <dbReference type="EMBL" id="QHT65309.1"/>
    </source>
</evidence>
<reference evidence="11 12" key="1">
    <citation type="submission" date="2020-01" db="EMBL/GenBank/DDBJ databases">
        <authorList>
            <person name="Kim M.K."/>
        </authorList>
    </citation>
    <scope>NUCLEOTIDE SEQUENCE [LARGE SCALE GENOMIC DNA]</scope>
    <source>
        <strain evidence="11 12">172606-1</strain>
    </source>
</reference>
<keyword evidence="4" id="KW-0808">Transferase</keyword>
<evidence type="ECO:0000259" key="9">
    <source>
        <dbReference type="PROSITE" id="PS50122"/>
    </source>
</evidence>
<accession>A0A6C0GBF2</accession>
<evidence type="ECO:0000256" key="4">
    <source>
        <dbReference type="ARBA" id="ARBA00022679"/>
    </source>
</evidence>
<dbReference type="GO" id="GO:0000156">
    <property type="term" value="F:phosphorelay response regulator activity"/>
    <property type="evidence" value="ECO:0007669"/>
    <property type="project" value="InterPro"/>
</dbReference>
<dbReference type="Pfam" id="PF13596">
    <property type="entry name" value="PAS_10"/>
    <property type="match status" value="1"/>
</dbReference>
<dbReference type="KEGG" id="rhoz:GXP67_00780"/>
<dbReference type="Gene3D" id="3.40.50.150">
    <property type="entry name" value="Vaccinia Virus protein VP39"/>
    <property type="match status" value="1"/>
</dbReference>
<dbReference type="InterPro" id="IPR036890">
    <property type="entry name" value="HATPase_C_sf"/>
</dbReference>
<dbReference type="Pfam" id="PF02518">
    <property type="entry name" value="HATPase_c"/>
    <property type="match status" value="1"/>
</dbReference>
<dbReference type="InterPro" id="IPR022641">
    <property type="entry name" value="CheR_N"/>
</dbReference>
<dbReference type="CDD" id="cd00075">
    <property type="entry name" value="HATPase"/>
    <property type="match status" value="1"/>
</dbReference>
<dbReference type="EC" id="2.1.1.80" evidence="2"/>
<dbReference type="PANTHER" id="PTHR24422">
    <property type="entry name" value="CHEMOTAXIS PROTEIN METHYLTRANSFERASE"/>
    <property type="match status" value="1"/>
</dbReference>
<dbReference type="Gene3D" id="1.10.287.130">
    <property type="match status" value="1"/>
</dbReference>
<dbReference type="InterPro" id="IPR005467">
    <property type="entry name" value="His_kinase_dom"/>
</dbReference>
<sequence length="1079" mass="121770">MTHTPQHIIAIGASAGGIEAIYTFFDHTPLDKASYIIIQHLSPDHQSRLAQLLEKHSKLDIDLAENGMVVEPNKIYVIPNKQFMTLQKGTLYLTSKAGKKGPHHTINTFFHSLAKDQGGKAVGIILSGMGSDGSEGIKAIKKAGGLVIVQDPVTASYDSMPQHALATGVADWVLAPEEMPMQIQVYVHQLQQHTPVNPPASSSELEEKEESTLVAILDLLKSKLPMDFSDYKRATIFRRIRKRMAHHGVNDSRAYLQMLSTHPIELQALAQDFLISVTSFFRDREAFDLIERDVIPQIMNAGEAVKIWVAGCATGEEAYSLAILVQEYVEKTNRQIDVKIFATDLDKLALAIASKGIYPESIAGSMLKERLDRYFIYQNQSYRIKPELRKMLIFAPHNLGKNPPYANMDLISCRNLLIYMNKDLQEKIFSMLHFGLKKGGFLFLGASENTTFLHTHMEEISRKWKIYKKKAHIPLRLDTFSLPIYEDGKSVSLPSSKQAEATTQKPPLGEVLSEIVITEYGGAGVCVDENLQVVDSFGELTTYLLPKVFNFNLLDLLPEPLALPVRAALQRALKSGQGVGIKSTHVGDSQEGRAVEVLVKPFTDRRLEKRFLLVLFRETSTGSDAGKERGEKWMDTSLQTREYVESLEEELRQTKEKLHDTQEKLVAMGENMLSFNEELLSANEEMQSANEEMQSSNEELQSVNEELQNVNSEYQGKIKELTELNDDLNNYFRSNVNGQVFVDRELKLKKFSPSVVELINLQERDIGRPLDHITTNIKFETFREDMTKVIAEGGIIVKEVQSAHKCYQVMAMPYIRQSDNRIDGAILTFYEITELKRLQGELQERNTSLLRINDDLDTFVFTASHDLLNLIAHIQGLIELLHITNNSVNPDTSVNPQAEEFYRMIDTAITKFKALIRELSGIGKIESERLREGEDVYFEELIEDIKLSIATLLEATHTQIEVAFEVPSIHFSKKNLRSMLYNLISNAIKYKSSERDPHIVIHTKALPGFLLLRVEDNGMGIEQSKVASIFTLYHRLSEQIEGQGIGLYLTQKIIHAAGGHIEVESKVGKGTTFRLFFKL</sequence>
<evidence type="ECO:0000256" key="6">
    <source>
        <dbReference type="PROSITE-ProRule" id="PRU00050"/>
    </source>
</evidence>
<evidence type="ECO:0000256" key="2">
    <source>
        <dbReference type="ARBA" id="ARBA00012534"/>
    </source>
</evidence>
<dbReference type="Gene3D" id="3.30.450.20">
    <property type="entry name" value="PAS domain"/>
    <property type="match status" value="1"/>
</dbReference>
<keyword evidence="7" id="KW-0175">Coiled coil</keyword>
<evidence type="ECO:0000256" key="7">
    <source>
        <dbReference type="SAM" id="Coils"/>
    </source>
</evidence>
<dbReference type="SUPFAM" id="SSF47757">
    <property type="entry name" value="Chemotaxis receptor methyltransferase CheR, N-terminal domain"/>
    <property type="match status" value="1"/>
</dbReference>
<feature type="active site" evidence="6">
    <location>
        <position position="40"/>
    </location>
</feature>
<protein>
    <recommendedName>
        <fullName evidence="2">protein-glutamate O-methyltransferase</fullName>
        <ecNumber evidence="2">2.1.1.80</ecNumber>
    </recommendedName>
</protein>
<dbReference type="GO" id="GO:0032259">
    <property type="term" value="P:methylation"/>
    <property type="evidence" value="ECO:0007669"/>
    <property type="project" value="UniProtKB-KW"/>
</dbReference>
<keyword evidence="3" id="KW-0489">Methyltransferase</keyword>